<accession>A0A0D0B100</accession>
<feature type="signal peptide" evidence="1">
    <location>
        <begin position="1"/>
        <end position="18"/>
    </location>
</feature>
<keyword evidence="1" id="KW-0732">Signal</keyword>
<feature type="chain" id="PRO_5002224381" description="Secreted protein" evidence="1">
    <location>
        <begin position="19"/>
        <end position="76"/>
    </location>
</feature>
<name>A0A0D0B100_9AGAM</name>
<protein>
    <recommendedName>
        <fullName evidence="4">Secreted protein</fullName>
    </recommendedName>
</protein>
<dbReference type="EMBL" id="KN835145">
    <property type="protein sequence ID" value="KIK47631.1"/>
    <property type="molecule type" value="Genomic_DNA"/>
</dbReference>
<evidence type="ECO:0000256" key="1">
    <source>
        <dbReference type="SAM" id="SignalP"/>
    </source>
</evidence>
<reference evidence="3" key="2">
    <citation type="submission" date="2015-01" db="EMBL/GenBank/DDBJ databases">
        <title>Evolutionary Origins and Diversification of the Mycorrhizal Mutualists.</title>
        <authorList>
            <consortium name="DOE Joint Genome Institute"/>
            <consortium name="Mycorrhizal Genomics Consortium"/>
            <person name="Kohler A."/>
            <person name="Kuo A."/>
            <person name="Nagy L.G."/>
            <person name="Floudas D."/>
            <person name="Copeland A."/>
            <person name="Barry K.W."/>
            <person name="Cichocki N."/>
            <person name="Veneault-Fourrey C."/>
            <person name="LaButti K."/>
            <person name="Lindquist E.A."/>
            <person name="Lipzen A."/>
            <person name="Lundell T."/>
            <person name="Morin E."/>
            <person name="Murat C."/>
            <person name="Riley R."/>
            <person name="Ohm R."/>
            <person name="Sun H."/>
            <person name="Tunlid A."/>
            <person name="Henrissat B."/>
            <person name="Grigoriev I.V."/>
            <person name="Hibbett D.S."/>
            <person name="Martin F."/>
        </authorList>
    </citation>
    <scope>NUCLEOTIDE SEQUENCE [LARGE SCALE GENOMIC DNA]</scope>
    <source>
        <strain evidence="3">UH-Slu-Lm8-n1</strain>
    </source>
</reference>
<organism evidence="2 3">
    <name type="scientific">Suillus luteus UH-Slu-Lm8-n1</name>
    <dbReference type="NCBI Taxonomy" id="930992"/>
    <lineage>
        <taxon>Eukaryota</taxon>
        <taxon>Fungi</taxon>
        <taxon>Dikarya</taxon>
        <taxon>Basidiomycota</taxon>
        <taxon>Agaricomycotina</taxon>
        <taxon>Agaricomycetes</taxon>
        <taxon>Agaricomycetidae</taxon>
        <taxon>Boletales</taxon>
        <taxon>Suillineae</taxon>
        <taxon>Suillaceae</taxon>
        <taxon>Suillus</taxon>
    </lineage>
</organism>
<evidence type="ECO:0008006" key="4">
    <source>
        <dbReference type="Google" id="ProtNLM"/>
    </source>
</evidence>
<reference evidence="2 3" key="1">
    <citation type="submission" date="2014-04" db="EMBL/GenBank/DDBJ databases">
        <authorList>
            <consortium name="DOE Joint Genome Institute"/>
            <person name="Kuo A."/>
            <person name="Ruytinx J."/>
            <person name="Rineau F."/>
            <person name="Colpaert J."/>
            <person name="Kohler A."/>
            <person name="Nagy L.G."/>
            <person name="Floudas D."/>
            <person name="Copeland A."/>
            <person name="Barry K.W."/>
            <person name="Cichocki N."/>
            <person name="Veneault-Fourrey C."/>
            <person name="LaButti K."/>
            <person name="Lindquist E.A."/>
            <person name="Lipzen A."/>
            <person name="Lundell T."/>
            <person name="Morin E."/>
            <person name="Murat C."/>
            <person name="Sun H."/>
            <person name="Tunlid A."/>
            <person name="Henrissat B."/>
            <person name="Grigoriev I.V."/>
            <person name="Hibbett D.S."/>
            <person name="Martin F."/>
            <person name="Nordberg H.P."/>
            <person name="Cantor M.N."/>
            <person name="Hua S.X."/>
        </authorList>
    </citation>
    <scope>NUCLEOTIDE SEQUENCE [LARGE SCALE GENOMIC DNA]</scope>
    <source>
        <strain evidence="2 3">UH-Slu-Lm8-n1</strain>
    </source>
</reference>
<keyword evidence="3" id="KW-1185">Reference proteome</keyword>
<evidence type="ECO:0000313" key="3">
    <source>
        <dbReference type="Proteomes" id="UP000054485"/>
    </source>
</evidence>
<sequence length="76" mass="8447">MNSVFLSLFSLLMHEFIAYERGTRNPGNARTRTGKNRASTVTVQRKWRLGLPASGTPAATRTGDDPVAEFERLLPL</sequence>
<dbReference type="Proteomes" id="UP000054485">
    <property type="component" value="Unassembled WGS sequence"/>
</dbReference>
<dbReference type="HOGENOM" id="CLU_2656085_0_0_1"/>
<evidence type="ECO:0000313" key="2">
    <source>
        <dbReference type="EMBL" id="KIK47631.1"/>
    </source>
</evidence>
<gene>
    <name evidence="2" type="ORF">CY34DRAFT_799148</name>
</gene>
<dbReference type="AlphaFoldDB" id="A0A0D0B100"/>
<dbReference type="InParanoid" id="A0A0D0B100"/>
<proteinExistence type="predicted"/>